<dbReference type="InterPro" id="IPR006976">
    <property type="entry name" value="VanZ-like"/>
</dbReference>
<dbReference type="Proteomes" id="UP000534783">
    <property type="component" value="Unassembled WGS sequence"/>
</dbReference>
<dbReference type="InterPro" id="IPR013320">
    <property type="entry name" value="ConA-like_dom_sf"/>
</dbReference>
<dbReference type="Pfam" id="PF13385">
    <property type="entry name" value="Laminin_G_3"/>
    <property type="match status" value="1"/>
</dbReference>
<feature type="transmembrane region" description="Helical" evidence="1">
    <location>
        <begin position="453"/>
        <end position="477"/>
    </location>
</feature>
<evidence type="ECO:0000313" key="4">
    <source>
        <dbReference type="Proteomes" id="UP000534783"/>
    </source>
</evidence>
<dbReference type="AlphaFoldDB" id="A0A7X6IC14"/>
<dbReference type="EMBL" id="VTOW01000003">
    <property type="protein sequence ID" value="NKE72081.1"/>
    <property type="molecule type" value="Genomic_DNA"/>
</dbReference>
<evidence type="ECO:0000313" key="3">
    <source>
        <dbReference type="EMBL" id="NKE72081.1"/>
    </source>
</evidence>
<feature type="transmembrane region" description="Helical" evidence="1">
    <location>
        <begin position="70"/>
        <end position="91"/>
    </location>
</feature>
<keyword evidence="1" id="KW-0812">Transmembrane</keyword>
<proteinExistence type="predicted"/>
<feature type="domain" description="VanZ-like" evidence="2">
    <location>
        <begin position="23"/>
        <end position="116"/>
    </location>
</feature>
<reference evidence="3 4" key="1">
    <citation type="journal article" date="2020" name="Nature">
        <title>Bacterial chemolithoautotrophy via manganese oxidation.</title>
        <authorList>
            <person name="Yu H."/>
            <person name="Leadbetter J.R."/>
        </authorList>
    </citation>
    <scope>NUCLEOTIDE SEQUENCE [LARGE SCALE GENOMIC DNA]</scope>
    <source>
        <strain evidence="3 4">Mn-1</strain>
    </source>
</reference>
<dbReference type="RefSeq" id="WP_168061423.1">
    <property type="nucleotide sequence ID" value="NZ_VTOW01000003.1"/>
</dbReference>
<sequence length="485" mass="54404">MRRVCFVGLVFYLLYLGAATLGPFDFQQVSQPHRWEKSLVFSFPDIAVNLLLFLPLGGLLYGLSNRPPRLIFILLISAAISLLVEMSQLFLPMRFPSYSDLITNTLGGGAGFLLFKASADRGWLRRIGHHRRRFAQLGFLLHAGLLLFLAGFSWENLDRWDPGAFLWVGVDPEMEDGWKGKIYRLAVYDRSFDPDTIRRHYQTGISAPPEIYLQQNPIVLYLFDERGGATLQDHAETLPPLDLRLLNPERGRWLFPFGYEFNRSAAFISSEPAEKIRRRISDRDQFTVEAWVEMGPLPYEERGRLVSLAKAPGIEYFLLQQGGINLGFEVRNRLKAGFPNLGNIQTTQLPLPQGPSHLISVYNRGLTRLYVNGVPVAEAILTGGLFLLADSLALRTTIERDRGLLGFLLFLPVGFLAVLSGRSRSTRGFCESLLSALSVALVIHLLQGRHDPVFLAGSYIFVPALAILLGTLTGQFVQKVLEESL</sequence>
<dbReference type="Gene3D" id="2.60.120.200">
    <property type="match status" value="1"/>
</dbReference>
<name>A0A7X6IC14_9BACT</name>
<feature type="transmembrane region" description="Helical" evidence="1">
    <location>
        <begin position="42"/>
        <end position="63"/>
    </location>
</feature>
<feature type="transmembrane region" description="Helical" evidence="1">
    <location>
        <begin position="135"/>
        <end position="154"/>
    </location>
</feature>
<accession>A0A7X6IC14</accession>
<feature type="transmembrane region" description="Helical" evidence="1">
    <location>
        <begin position="428"/>
        <end position="447"/>
    </location>
</feature>
<protein>
    <recommendedName>
        <fullName evidence="2">VanZ-like domain-containing protein</fullName>
    </recommendedName>
</protein>
<organism evidence="3 4">
    <name type="scientific">Candidatus Manganitrophus noduliformans</name>
    <dbReference type="NCBI Taxonomy" id="2606439"/>
    <lineage>
        <taxon>Bacteria</taxon>
        <taxon>Pseudomonadati</taxon>
        <taxon>Nitrospirota</taxon>
        <taxon>Nitrospiria</taxon>
        <taxon>Candidatus Troglogloeales</taxon>
        <taxon>Candidatus Manganitrophaceae</taxon>
        <taxon>Candidatus Manganitrophus</taxon>
    </lineage>
</organism>
<keyword evidence="1" id="KW-1133">Transmembrane helix</keyword>
<comment type="caution">
    <text evidence="3">The sequence shown here is derived from an EMBL/GenBank/DDBJ whole genome shotgun (WGS) entry which is preliminary data.</text>
</comment>
<gene>
    <name evidence="3" type="ORF">MNODULE_15130</name>
</gene>
<dbReference type="Pfam" id="PF04892">
    <property type="entry name" value="VanZ"/>
    <property type="match status" value="1"/>
</dbReference>
<feature type="transmembrane region" description="Helical" evidence="1">
    <location>
        <begin position="403"/>
        <end position="421"/>
    </location>
</feature>
<evidence type="ECO:0000256" key="1">
    <source>
        <dbReference type="SAM" id="Phobius"/>
    </source>
</evidence>
<keyword evidence="4" id="KW-1185">Reference proteome</keyword>
<dbReference type="SUPFAM" id="SSF49899">
    <property type="entry name" value="Concanavalin A-like lectins/glucanases"/>
    <property type="match status" value="1"/>
</dbReference>
<evidence type="ECO:0000259" key="2">
    <source>
        <dbReference type="Pfam" id="PF04892"/>
    </source>
</evidence>
<feature type="transmembrane region" description="Helical" evidence="1">
    <location>
        <begin position="97"/>
        <end position="115"/>
    </location>
</feature>
<keyword evidence="1" id="KW-0472">Membrane</keyword>